<dbReference type="AlphaFoldDB" id="A0A1B7MZ59"/>
<dbReference type="Gene3D" id="1.20.930.40">
    <property type="entry name" value="Transferrin receptor-like, dimerisation domain"/>
    <property type="match status" value="1"/>
</dbReference>
<reference evidence="5 6" key="1">
    <citation type="submission" date="2016-06" db="EMBL/GenBank/DDBJ databases">
        <title>Comparative genomics of the ectomycorrhizal sister species Rhizopogon vinicolor and Rhizopogon vesiculosus (Basidiomycota: Boletales) reveals a divergence of the mating type B locus.</title>
        <authorList>
            <consortium name="DOE Joint Genome Institute"/>
            <person name="Mujic A.B."/>
            <person name="Kuo A."/>
            <person name="Tritt A."/>
            <person name="Lipzen A."/>
            <person name="Chen C."/>
            <person name="Johnson J."/>
            <person name="Sharma A."/>
            <person name="Barry K."/>
            <person name="Grigoriev I.V."/>
            <person name="Spatafora J.W."/>
        </authorList>
    </citation>
    <scope>NUCLEOTIDE SEQUENCE [LARGE SCALE GENOMIC DNA]</scope>
    <source>
        <strain evidence="5 6">AM-OR11-026</strain>
    </source>
</reference>
<accession>A0A1B7MZ59</accession>
<evidence type="ECO:0000259" key="2">
    <source>
        <dbReference type="Pfam" id="PF02225"/>
    </source>
</evidence>
<evidence type="ECO:0000259" key="4">
    <source>
        <dbReference type="Pfam" id="PF04389"/>
    </source>
</evidence>
<feature type="domain" description="Transferrin receptor-like dimerisation" evidence="3">
    <location>
        <begin position="690"/>
        <end position="775"/>
    </location>
</feature>
<dbReference type="Proteomes" id="UP000092154">
    <property type="component" value="Unassembled WGS sequence"/>
</dbReference>
<comment type="similarity">
    <text evidence="1">Belongs to the peptidase M28 family. M28B subfamily.</text>
</comment>
<dbReference type="FunCoup" id="A0A1B7MZ59">
    <property type="interactions" value="54"/>
</dbReference>
<dbReference type="EMBL" id="KV448324">
    <property type="protein sequence ID" value="OAX37893.1"/>
    <property type="molecule type" value="Genomic_DNA"/>
</dbReference>
<dbReference type="InterPro" id="IPR003137">
    <property type="entry name" value="PA_domain"/>
</dbReference>
<dbReference type="Gene3D" id="3.40.630.10">
    <property type="entry name" value="Zn peptidases"/>
    <property type="match status" value="1"/>
</dbReference>
<protein>
    <submittedName>
        <fullName evidence="5">Zn-dependent exopeptidase</fullName>
    </submittedName>
</protein>
<sequence>MLNALTHWHTSNEYHVLKGKRAEELFLSVPDEDSAIAASRVYAAKPHTAGTAGDLDTAKIFLAHLQEELQINRSSSDIPLYSAGSRESREATLAISSLDEPKAWIDVYYPILNSPLDRSLEILGDDGKPVWSAELEEVADETDPYAFEFANAVPAWHGISKGGQAEGKLIDAQYGRKRDYDALVEAGVDFSGKIVLTRSGGIFRGLKVKRAQELGAAAVLVYLDPHGDGTVTVENGYAPYPHGPARNPTSVERGAVQFLSLYPGDTSTPGYPSYENSTRVEGESKPTIPSLPISWVNAQVLLNHLKDGGDGPTVRLVNNVDEKITPIWNVMGVIPGHIKNEVVVLGAHRDAWVTGASDPISGTVSVSEAIRGFGALLRKGWRPLRTILITSWDAEEYGLIGSTEWGEDFPEWIKDHVVAYVNTDTSASGSRLKAAGSPLLAHLLRETAEQLPHPSSEKRSLWDAREDTGTLFGEHMNPEIAAMHTDKLRAVDSIGVRPLGSGSDYTVFLQYHGVPSTDGGFTSTLHDPVYHYHSIFDTQYWQELYGDPGFFRHVAIAKHIGLQVFRLSGDIILPFNTTHYSLELESYLNNVESIAATDSFDVDLSPLRESIHALQSASLELDSTKTKAEHKLRKILKEWEKNHAMRHKICRKVSKVLCKLKKVFGKHKCEREDKHDDSPHRRVSSQSDRHLIKAIQQVQAVNKRLIAFERGFISKDGIKDREWYKHLGVAPGRWLGYGATTFPGLTEALTMDRNVTAAAYEAGRLKDLVDNLVKTIRL</sequence>
<name>A0A1B7MZ59_9AGAM</name>
<dbReference type="InterPro" id="IPR007365">
    <property type="entry name" value="TFR-like_dimer_dom"/>
</dbReference>
<evidence type="ECO:0000313" key="5">
    <source>
        <dbReference type="EMBL" id="OAX37893.1"/>
    </source>
</evidence>
<dbReference type="InterPro" id="IPR039373">
    <property type="entry name" value="Peptidase_M28B"/>
</dbReference>
<dbReference type="STRING" id="1314800.A0A1B7MZ59"/>
<evidence type="ECO:0000259" key="3">
    <source>
        <dbReference type="Pfam" id="PF04253"/>
    </source>
</evidence>
<dbReference type="PANTHER" id="PTHR10404:SF46">
    <property type="entry name" value="VACUOLAR PROTEIN SORTING-ASSOCIATED PROTEIN 70"/>
    <property type="match status" value="1"/>
</dbReference>
<feature type="domain" description="Peptidase M28" evidence="4">
    <location>
        <begin position="329"/>
        <end position="468"/>
    </location>
</feature>
<dbReference type="PANTHER" id="PTHR10404">
    <property type="entry name" value="N-ACETYLATED-ALPHA-LINKED ACIDIC DIPEPTIDASE"/>
    <property type="match status" value="1"/>
</dbReference>
<dbReference type="CDD" id="cd02121">
    <property type="entry name" value="PA_GCPII_like"/>
    <property type="match status" value="1"/>
</dbReference>
<dbReference type="SUPFAM" id="SSF47672">
    <property type="entry name" value="Transferrin receptor-like dimerisation domain"/>
    <property type="match status" value="1"/>
</dbReference>
<dbReference type="SUPFAM" id="SSF52025">
    <property type="entry name" value="PA domain"/>
    <property type="match status" value="1"/>
</dbReference>
<proteinExistence type="inferred from homology"/>
<dbReference type="GO" id="GO:0004180">
    <property type="term" value="F:carboxypeptidase activity"/>
    <property type="evidence" value="ECO:0007669"/>
    <property type="project" value="TreeGrafter"/>
</dbReference>
<dbReference type="FunFam" id="3.40.630.10:FF:000101">
    <property type="entry name" value="N-acetylated alpha-linked acidic dipeptidase like 1"/>
    <property type="match status" value="1"/>
</dbReference>
<dbReference type="CDD" id="cd08022">
    <property type="entry name" value="M28_PSMA_like"/>
    <property type="match status" value="1"/>
</dbReference>
<dbReference type="SUPFAM" id="SSF53187">
    <property type="entry name" value="Zn-dependent exopeptidases"/>
    <property type="match status" value="1"/>
</dbReference>
<dbReference type="Pfam" id="PF02225">
    <property type="entry name" value="PA"/>
    <property type="match status" value="1"/>
</dbReference>
<evidence type="ECO:0000256" key="1">
    <source>
        <dbReference type="ARBA" id="ARBA00005634"/>
    </source>
</evidence>
<dbReference type="InterPro" id="IPR007484">
    <property type="entry name" value="Peptidase_M28"/>
</dbReference>
<dbReference type="OrthoDB" id="5841748at2759"/>
<dbReference type="Pfam" id="PF04253">
    <property type="entry name" value="TFR_dimer"/>
    <property type="match status" value="1"/>
</dbReference>
<dbReference type="InterPro" id="IPR036757">
    <property type="entry name" value="TFR-like_dimer_dom_sf"/>
</dbReference>
<dbReference type="InParanoid" id="A0A1B7MZ59"/>
<feature type="domain" description="PA" evidence="2">
    <location>
        <begin position="167"/>
        <end position="237"/>
    </location>
</feature>
<dbReference type="Gene3D" id="3.50.30.30">
    <property type="match status" value="1"/>
</dbReference>
<dbReference type="InterPro" id="IPR046450">
    <property type="entry name" value="PA_dom_sf"/>
</dbReference>
<dbReference type="Pfam" id="PF04389">
    <property type="entry name" value="Peptidase_M28"/>
    <property type="match status" value="1"/>
</dbReference>
<organism evidence="5 6">
    <name type="scientific">Rhizopogon vinicolor AM-OR11-026</name>
    <dbReference type="NCBI Taxonomy" id="1314800"/>
    <lineage>
        <taxon>Eukaryota</taxon>
        <taxon>Fungi</taxon>
        <taxon>Dikarya</taxon>
        <taxon>Basidiomycota</taxon>
        <taxon>Agaricomycotina</taxon>
        <taxon>Agaricomycetes</taxon>
        <taxon>Agaricomycetidae</taxon>
        <taxon>Boletales</taxon>
        <taxon>Suillineae</taxon>
        <taxon>Rhizopogonaceae</taxon>
        <taxon>Rhizopogon</taxon>
    </lineage>
</organism>
<keyword evidence="6" id="KW-1185">Reference proteome</keyword>
<evidence type="ECO:0000313" key="6">
    <source>
        <dbReference type="Proteomes" id="UP000092154"/>
    </source>
</evidence>
<gene>
    <name evidence="5" type="ORF">K503DRAFT_692554</name>
</gene>